<feature type="binding site" description="covalent" evidence="8">
    <location>
        <position position="53"/>
    </location>
    <ligand>
        <name>heme c</name>
        <dbReference type="ChEBI" id="CHEBI:61717"/>
    </ligand>
</feature>
<keyword evidence="2" id="KW-0813">Transport</keyword>
<evidence type="ECO:0000313" key="11">
    <source>
        <dbReference type="EMBL" id="OBS09164.1"/>
    </source>
</evidence>
<evidence type="ECO:0000256" key="6">
    <source>
        <dbReference type="ARBA" id="ARBA00023004"/>
    </source>
</evidence>
<evidence type="ECO:0000313" key="12">
    <source>
        <dbReference type="Proteomes" id="UP000029273"/>
    </source>
</evidence>
<keyword evidence="9" id="KW-0732">Signal</keyword>
<evidence type="ECO:0000256" key="9">
    <source>
        <dbReference type="SAM" id="SignalP"/>
    </source>
</evidence>
<dbReference type="OrthoDB" id="9814063at2"/>
<reference evidence="11 12" key="1">
    <citation type="journal article" date="2014" name="Genome Announc.">
        <title>Draft Genome Sequence of the Iron-Oxidizing, Acidophilic, and Halotolerant 'Thiobacillus prosperus' Type Strain DSM 5130.</title>
        <authorList>
            <person name="Ossandon F.J."/>
            <person name="Cardenas J.P."/>
            <person name="Corbett M."/>
            <person name="Quatrini R."/>
            <person name="Holmes D.S."/>
            <person name="Watkin E."/>
        </authorList>
    </citation>
    <scope>NUCLEOTIDE SEQUENCE [LARGE SCALE GENOMIC DNA]</scope>
    <source>
        <strain evidence="11 12">DSM 5130</strain>
    </source>
</reference>
<dbReference type="InterPro" id="IPR036909">
    <property type="entry name" value="Cyt_c-like_dom_sf"/>
</dbReference>
<dbReference type="PRINTS" id="PR00606">
    <property type="entry name" value="CYTCHROMECID"/>
</dbReference>
<evidence type="ECO:0000256" key="4">
    <source>
        <dbReference type="ARBA" id="ARBA00022723"/>
    </source>
</evidence>
<dbReference type="STRING" id="160660.BJI67_13765"/>
<evidence type="ECO:0000256" key="1">
    <source>
        <dbReference type="ARBA" id="ARBA00021020"/>
    </source>
</evidence>
<keyword evidence="4 8" id="KW-0479">Metal-binding</keyword>
<feature type="domain" description="Cytochrome c" evidence="10">
    <location>
        <begin position="33"/>
        <end position="120"/>
    </location>
</feature>
<dbReference type="Pfam" id="PF00034">
    <property type="entry name" value="Cytochrom_C"/>
    <property type="match status" value="1"/>
</dbReference>
<dbReference type="Proteomes" id="UP000029273">
    <property type="component" value="Unassembled WGS sequence"/>
</dbReference>
<dbReference type="GO" id="GO:0009055">
    <property type="term" value="F:electron transfer activity"/>
    <property type="evidence" value="ECO:0007669"/>
    <property type="project" value="InterPro"/>
</dbReference>
<dbReference type="SUPFAM" id="SSF46626">
    <property type="entry name" value="Cytochrome c"/>
    <property type="match status" value="1"/>
</dbReference>
<dbReference type="GO" id="GO:0005506">
    <property type="term" value="F:iron ion binding"/>
    <property type="evidence" value="ECO:0007669"/>
    <property type="project" value="InterPro"/>
</dbReference>
<evidence type="ECO:0000259" key="10">
    <source>
        <dbReference type="PROSITE" id="PS51007"/>
    </source>
</evidence>
<keyword evidence="12" id="KW-1185">Reference proteome</keyword>
<comment type="PTM">
    <text evidence="8">Binds 1 heme c group covalently per subunit.</text>
</comment>
<organism evidence="11 12">
    <name type="scientific">Acidihalobacter prosperus</name>
    <dbReference type="NCBI Taxonomy" id="160660"/>
    <lineage>
        <taxon>Bacteria</taxon>
        <taxon>Pseudomonadati</taxon>
        <taxon>Pseudomonadota</taxon>
        <taxon>Gammaproteobacteria</taxon>
        <taxon>Chromatiales</taxon>
        <taxon>Ectothiorhodospiraceae</taxon>
        <taxon>Acidihalobacter</taxon>
    </lineage>
</organism>
<evidence type="ECO:0000256" key="8">
    <source>
        <dbReference type="PIRSR" id="PIRSR602324-1"/>
    </source>
</evidence>
<dbReference type="RefSeq" id="WP_052064251.1">
    <property type="nucleotide sequence ID" value="NZ_JQSG02000003.1"/>
</dbReference>
<dbReference type="Gene3D" id="1.10.760.10">
    <property type="entry name" value="Cytochrome c-like domain"/>
    <property type="match status" value="1"/>
</dbReference>
<evidence type="ECO:0000256" key="3">
    <source>
        <dbReference type="ARBA" id="ARBA00022617"/>
    </source>
</evidence>
<gene>
    <name evidence="11" type="ORF">Thpro_021492</name>
</gene>
<dbReference type="PROSITE" id="PS51007">
    <property type="entry name" value="CYTC"/>
    <property type="match status" value="1"/>
</dbReference>
<dbReference type="EMBL" id="JQSG02000003">
    <property type="protein sequence ID" value="OBS09164.1"/>
    <property type="molecule type" value="Genomic_DNA"/>
</dbReference>
<keyword evidence="3 8" id="KW-0349">Heme</keyword>
<evidence type="ECO:0000256" key="2">
    <source>
        <dbReference type="ARBA" id="ARBA00022448"/>
    </source>
</evidence>
<evidence type="ECO:0000256" key="5">
    <source>
        <dbReference type="ARBA" id="ARBA00022982"/>
    </source>
</evidence>
<evidence type="ECO:0000256" key="7">
    <source>
        <dbReference type="ARBA" id="ARBA00031244"/>
    </source>
</evidence>
<name>A0A1A6C3N0_9GAMM</name>
<dbReference type="AlphaFoldDB" id="A0A1A6C3N0"/>
<feature type="binding site" description="covalent" evidence="8">
    <location>
        <position position="49"/>
    </location>
    <ligand>
        <name>heme c</name>
        <dbReference type="ChEBI" id="CHEBI:61717"/>
    </ligand>
</feature>
<feature type="chain" id="PRO_5008343221" description="Cytochrome c-551" evidence="9">
    <location>
        <begin position="27"/>
        <end position="121"/>
    </location>
</feature>
<comment type="caution">
    <text evidence="11">The sequence shown here is derived from an EMBL/GenBank/DDBJ whole genome shotgun (WGS) entry which is preliminary data.</text>
</comment>
<dbReference type="InterPro" id="IPR009056">
    <property type="entry name" value="Cyt_c-like_dom"/>
</dbReference>
<keyword evidence="6 8" id="KW-0408">Iron</keyword>
<protein>
    <recommendedName>
        <fullName evidence="1">Cytochrome c-551</fullName>
    </recommendedName>
    <alternativeName>
        <fullName evidence="7">Cytochrome c551</fullName>
    </alternativeName>
</protein>
<feature type="signal peptide" evidence="9">
    <location>
        <begin position="1"/>
        <end position="26"/>
    </location>
</feature>
<proteinExistence type="predicted"/>
<feature type="binding site" description="covalent" evidence="8">
    <location>
        <position position="99"/>
    </location>
    <ligand>
        <name>heme c</name>
        <dbReference type="ChEBI" id="CHEBI:61717"/>
    </ligand>
</feature>
<dbReference type="InterPro" id="IPR002324">
    <property type="entry name" value="Cyt_c_ID"/>
</dbReference>
<keyword evidence="5" id="KW-0249">Electron transport</keyword>
<accession>A0A1A6C3N0</accession>
<dbReference type="GO" id="GO:0020037">
    <property type="term" value="F:heme binding"/>
    <property type="evidence" value="ECO:0007669"/>
    <property type="project" value="InterPro"/>
</dbReference>
<sequence length="121" mass="12304">MKKIVRSLQAAGVAMLLAGLCAPALATPKVNQADAAKLLAYVNAKGLACMGCHAVNHRVVGPAWADVALRYHGKAHAAADVSKAIANGSSGLWPGYPPMPPGMASPAQAKVLAKLILKLAS</sequence>